<dbReference type="RefSeq" id="WP_267301866.1">
    <property type="nucleotide sequence ID" value="NZ_JAOQJZ010000016.1"/>
</dbReference>
<protein>
    <submittedName>
        <fullName evidence="2">Uncharacterized protein</fullName>
    </submittedName>
</protein>
<sequence length="254" mass="28620">MDITINVPQTESNSNSAKAMALNNGLIWFICFVPLIGLFLENYANSATAGAFLWILVPLFMIGCSIADCKQLIKHGIDAAHLFKWVWLTPFYVYKREKLCGRERYKAIMCGFFIIAALFMNGFTQSIKIDNNYMLVSAQNSYVQSLDNFSGNSSKVIGECIASYLGEDAKWDCTKNGHNYTVTVKGKHGSDNYTISFLIVYDGFTYRKFTITDVIKNKVSLRDDEFSAVCKEIFTEDKSDTDSSNEEISNSQTE</sequence>
<dbReference type="Proteomes" id="UP001208131">
    <property type="component" value="Unassembled WGS sequence"/>
</dbReference>
<feature type="transmembrane region" description="Helical" evidence="1">
    <location>
        <begin position="21"/>
        <end position="40"/>
    </location>
</feature>
<accession>A0AAE3IMS3</accession>
<reference evidence="2 3" key="1">
    <citation type="journal article" date="2021" name="ISME Commun">
        <title>Automated analysis of genomic sequences facilitates high-throughput and comprehensive description of bacteria.</title>
        <authorList>
            <person name="Hitch T.C.A."/>
        </authorList>
    </citation>
    <scope>NUCLEOTIDE SEQUENCE [LARGE SCALE GENOMIC DNA]</scope>
    <source>
        <strain evidence="2 3">Sanger_31</strain>
    </source>
</reference>
<evidence type="ECO:0000256" key="1">
    <source>
        <dbReference type="SAM" id="Phobius"/>
    </source>
</evidence>
<dbReference type="AlphaFoldDB" id="A0AAE3IMS3"/>
<comment type="caution">
    <text evidence="2">The sequence shown here is derived from an EMBL/GenBank/DDBJ whole genome shotgun (WGS) entry which is preliminary data.</text>
</comment>
<organism evidence="2 3">
    <name type="scientific">Hominimerdicola aceti</name>
    <dbReference type="NCBI Taxonomy" id="2981726"/>
    <lineage>
        <taxon>Bacteria</taxon>
        <taxon>Bacillati</taxon>
        <taxon>Bacillota</taxon>
        <taxon>Clostridia</taxon>
        <taxon>Eubacteriales</taxon>
        <taxon>Oscillospiraceae</taxon>
        <taxon>Hominimerdicola</taxon>
    </lineage>
</organism>
<evidence type="ECO:0000313" key="3">
    <source>
        <dbReference type="Proteomes" id="UP001208131"/>
    </source>
</evidence>
<gene>
    <name evidence="2" type="ORF">OCV57_12785</name>
</gene>
<proteinExistence type="predicted"/>
<name>A0AAE3IMS3_9FIRM</name>
<feature type="transmembrane region" description="Helical" evidence="1">
    <location>
        <begin position="46"/>
        <end position="67"/>
    </location>
</feature>
<keyword evidence="3" id="KW-1185">Reference proteome</keyword>
<feature type="transmembrane region" description="Helical" evidence="1">
    <location>
        <begin position="105"/>
        <end position="123"/>
    </location>
</feature>
<keyword evidence="1" id="KW-0472">Membrane</keyword>
<dbReference type="EMBL" id="JAOQJZ010000016">
    <property type="protein sequence ID" value="MCU6706788.1"/>
    <property type="molecule type" value="Genomic_DNA"/>
</dbReference>
<keyword evidence="1" id="KW-1133">Transmembrane helix</keyword>
<keyword evidence="1" id="KW-0812">Transmembrane</keyword>
<evidence type="ECO:0000313" key="2">
    <source>
        <dbReference type="EMBL" id="MCU6706788.1"/>
    </source>
</evidence>